<dbReference type="EMBL" id="BQFW01000013">
    <property type="protein sequence ID" value="GJJ77562.1"/>
    <property type="molecule type" value="Genomic_DNA"/>
</dbReference>
<evidence type="ECO:0000313" key="1">
    <source>
        <dbReference type="EMBL" id="GJJ77562.1"/>
    </source>
</evidence>
<reference evidence="1" key="2">
    <citation type="journal article" date="2022" name="Microbiol. Resour. Announc.">
        <title>Whole-Genome Sequence of Entomortierella parvispora E1425, a Mucoromycotan Fungus Associated with Burkholderiaceae-Related Endosymbiotic Bacteria.</title>
        <authorList>
            <person name="Herlambang A."/>
            <person name="Guo Y."/>
            <person name="Takashima Y."/>
            <person name="Narisawa K."/>
            <person name="Ohta H."/>
            <person name="Nishizawa T."/>
        </authorList>
    </citation>
    <scope>NUCLEOTIDE SEQUENCE</scope>
    <source>
        <strain evidence="1">E1425</strain>
    </source>
</reference>
<proteinExistence type="predicted"/>
<comment type="caution">
    <text evidence="1">The sequence shown here is derived from an EMBL/GenBank/DDBJ whole genome shotgun (WGS) entry which is preliminary data.</text>
</comment>
<keyword evidence="2" id="KW-1185">Reference proteome</keyword>
<dbReference type="Proteomes" id="UP000827284">
    <property type="component" value="Unassembled WGS sequence"/>
</dbReference>
<name>A0A9P3HJ27_9FUNG</name>
<protein>
    <submittedName>
        <fullName evidence="1">Uncharacterized protein</fullName>
    </submittedName>
</protein>
<dbReference type="AlphaFoldDB" id="A0A9P3HJ27"/>
<organism evidence="1 2">
    <name type="scientific">Entomortierella parvispora</name>
    <dbReference type="NCBI Taxonomy" id="205924"/>
    <lineage>
        <taxon>Eukaryota</taxon>
        <taxon>Fungi</taxon>
        <taxon>Fungi incertae sedis</taxon>
        <taxon>Mucoromycota</taxon>
        <taxon>Mortierellomycotina</taxon>
        <taxon>Mortierellomycetes</taxon>
        <taxon>Mortierellales</taxon>
        <taxon>Mortierellaceae</taxon>
        <taxon>Entomortierella</taxon>
    </lineage>
</organism>
<reference evidence="1" key="1">
    <citation type="submission" date="2021-11" db="EMBL/GenBank/DDBJ databases">
        <authorList>
            <person name="Herlambang A."/>
            <person name="Guo Y."/>
            <person name="Takashima Y."/>
            <person name="Nishizawa T."/>
        </authorList>
    </citation>
    <scope>NUCLEOTIDE SEQUENCE</scope>
    <source>
        <strain evidence="1">E1425</strain>
    </source>
</reference>
<accession>A0A9P3HJ27</accession>
<evidence type="ECO:0000313" key="2">
    <source>
        <dbReference type="Proteomes" id="UP000827284"/>
    </source>
</evidence>
<sequence length="77" mass="8107">MQLGSCPMVIFLRKESRTSAKSTFIGPASPGKGQVAFVRLLEKSLQFPTKGQGSGCLLQKHVAGETSLLLATSDGRG</sequence>
<gene>
    <name evidence="1" type="ORF">EMPS_09921</name>
</gene>